<dbReference type="InterPro" id="IPR018511">
    <property type="entry name" value="Hemolysin-typ_Ca-bd_CS"/>
</dbReference>
<evidence type="ECO:0000256" key="2">
    <source>
        <dbReference type="ARBA" id="ARBA00022525"/>
    </source>
</evidence>
<dbReference type="InterPro" id="IPR001343">
    <property type="entry name" value="Hemolysn_Ca-bd"/>
</dbReference>
<organism evidence="3 4">
    <name type="scientific">Calothrix parietina FACHB-288</name>
    <dbReference type="NCBI Taxonomy" id="2692896"/>
    <lineage>
        <taxon>Bacteria</taxon>
        <taxon>Bacillati</taxon>
        <taxon>Cyanobacteriota</taxon>
        <taxon>Cyanophyceae</taxon>
        <taxon>Nostocales</taxon>
        <taxon>Calotrichaceae</taxon>
        <taxon>Calothrix</taxon>
    </lineage>
</organism>
<keyword evidence="2" id="KW-0964">Secreted</keyword>
<dbReference type="SUPFAM" id="SSF51120">
    <property type="entry name" value="beta-Roll"/>
    <property type="match status" value="1"/>
</dbReference>
<name>A0ABR8AKH4_9CYAN</name>
<dbReference type="Pfam" id="PF00353">
    <property type="entry name" value="HemolysinCabind"/>
    <property type="match status" value="3"/>
</dbReference>
<dbReference type="PANTHER" id="PTHR38340">
    <property type="entry name" value="S-LAYER PROTEIN"/>
    <property type="match status" value="1"/>
</dbReference>
<protein>
    <recommendedName>
        <fullName evidence="5">Calcium-binding protein</fullName>
    </recommendedName>
</protein>
<proteinExistence type="predicted"/>
<evidence type="ECO:0000256" key="1">
    <source>
        <dbReference type="ARBA" id="ARBA00004613"/>
    </source>
</evidence>
<accession>A0ABR8AKH4</accession>
<dbReference type="PANTHER" id="PTHR38340:SF1">
    <property type="entry name" value="S-LAYER PROTEIN"/>
    <property type="match status" value="1"/>
</dbReference>
<gene>
    <name evidence="3" type="ORF">H6G24_34480</name>
</gene>
<evidence type="ECO:0000313" key="3">
    <source>
        <dbReference type="EMBL" id="MBD2200508.1"/>
    </source>
</evidence>
<comment type="caution">
    <text evidence="3">The sequence shown here is derived from an EMBL/GenBank/DDBJ whole genome shotgun (WGS) entry which is preliminary data.</text>
</comment>
<keyword evidence="4" id="KW-1185">Reference proteome</keyword>
<reference evidence="3 4" key="1">
    <citation type="journal article" date="2020" name="ISME J.">
        <title>Comparative genomics reveals insights into cyanobacterial evolution and habitat adaptation.</title>
        <authorList>
            <person name="Chen M.Y."/>
            <person name="Teng W.K."/>
            <person name="Zhao L."/>
            <person name="Hu C.X."/>
            <person name="Zhou Y.K."/>
            <person name="Han B.P."/>
            <person name="Song L.R."/>
            <person name="Shu W.S."/>
        </authorList>
    </citation>
    <scope>NUCLEOTIDE SEQUENCE [LARGE SCALE GENOMIC DNA]</scope>
    <source>
        <strain evidence="3 4">FACHB-288</strain>
    </source>
</reference>
<dbReference type="InterPro" id="IPR011049">
    <property type="entry name" value="Serralysin-like_metalloprot_C"/>
</dbReference>
<dbReference type="PRINTS" id="PR00313">
    <property type="entry name" value="CABNDNGRPT"/>
</dbReference>
<evidence type="ECO:0000313" key="4">
    <source>
        <dbReference type="Proteomes" id="UP000658514"/>
    </source>
</evidence>
<dbReference type="EMBL" id="JACJQH010000093">
    <property type="protein sequence ID" value="MBD2200508.1"/>
    <property type="molecule type" value="Genomic_DNA"/>
</dbReference>
<dbReference type="Proteomes" id="UP000658514">
    <property type="component" value="Unassembled WGS sequence"/>
</dbReference>
<dbReference type="Gene3D" id="2.150.10.10">
    <property type="entry name" value="Serralysin-like metalloprotease, C-terminal"/>
    <property type="match status" value="2"/>
</dbReference>
<sequence>MANTITGNEANNSLNGGAGADTLFGNTGADTLLGAGGNDYLDGGDGDDNLNGGAGNDTLIGAAGNDILTGADANDVLVGGTENDTISGGLGSDTIRYAFGDGQDRVNGFVTGAGGDFLSFSGIAAIDVFTNTTNGNTVFRVGDGIAGNAGFNQGTLLLTLVGTPFSQADIATNIVDSAGTTFLFS</sequence>
<dbReference type="PROSITE" id="PS00330">
    <property type="entry name" value="HEMOLYSIN_CALCIUM"/>
    <property type="match status" value="1"/>
</dbReference>
<comment type="subcellular location">
    <subcellularLocation>
        <location evidence="1">Secreted</location>
    </subcellularLocation>
</comment>
<dbReference type="InterPro" id="IPR050557">
    <property type="entry name" value="RTX_toxin/Mannuronan_C5-epim"/>
</dbReference>
<evidence type="ECO:0008006" key="5">
    <source>
        <dbReference type="Google" id="ProtNLM"/>
    </source>
</evidence>